<dbReference type="EMBL" id="JBHEZZ010000004">
    <property type="protein sequence ID" value="MFC1401703.1"/>
    <property type="molecule type" value="Genomic_DNA"/>
</dbReference>
<comment type="caution">
    <text evidence="2">The sequence shown here is derived from an EMBL/GenBank/DDBJ whole genome shotgun (WGS) entry which is preliminary data.</text>
</comment>
<evidence type="ECO:0000313" key="2">
    <source>
        <dbReference type="EMBL" id="MFC1401703.1"/>
    </source>
</evidence>
<keyword evidence="1" id="KW-0472">Membrane</keyword>
<reference evidence="2 3" key="1">
    <citation type="submission" date="2024-09" db="EMBL/GenBank/DDBJ databases">
        <authorList>
            <person name="Lee S.D."/>
        </authorList>
    </citation>
    <scope>NUCLEOTIDE SEQUENCE [LARGE SCALE GENOMIC DNA]</scope>
    <source>
        <strain evidence="2 3">N1-5</strain>
    </source>
</reference>
<keyword evidence="1" id="KW-0812">Transmembrane</keyword>
<protein>
    <submittedName>
        <fullName evidence="2">ABC transporter permease</fullName>
    </submittedName>
</protein>
<dbReference type="Proteomes" id="UP001592528">
    <property type="component" value="Unassembled WGS sequence"/>
</dbReference>
<feature type="transmembrane region" description="Helical" evidence="1">
    <location>
        <begin position="202"/>
        <end position="219"/>
    </location>
</feature>
<feature type="transmembrane region" description="Helical" evidence="1">
    <location>
        <begin position="129"/>
        <end position="154"/>
    </location>
</feature>
<feature type="transmembrane region" description="Helical" evidence="1">
    <location>
        <begin position="40"/>
        <end position="60"/>
    </location>
</feature>
<organism evidence="2 3">
    <name type="scientific">Streptacidiphilus cavernicola</name>
    <dbReference type="NCBI Taxonomy" id="3342716"/>
    <lineage>
        <taxon>Bacteria</taxon>
        <taxon>Bacillati</taxon>
        <taxon>Actinomycetota</taxon>
        <taxon>Actinomycetes</taxon>
        <taxon>Kitasatosporales</taxon>
        <taxon>Streptomycetaceae</taxon>
        <taxon>Streptacidiphilus</taxon>
    </lineage>
</organism>
<keyword evidence="1" id="KW-1133">Transmembrane helix</keyword>
<proteinExistence type="predicted"/>
<evidence type="ECO:0000256" key="1">
    <source>
        <dbReference type="SAM" id="Phobius"/>
    </source>
</evidence>
<dbReference type="RefSeq" id="WP_030262024.1">
    <property type="nucleotide sequence ID" value="NZ_JBHEZZ010000004.1"/>
</dbReference>
<sequence>MTAVTHAPRAAAPSAGEPPARFRDLLAAEWLKLWTLRSTWWAIGLSGLALVAMNANGALADYNNWPHYSRSIRAAFVPGWSLGDAFSNNTGICLLLAAGCIGAITVAGEYSTGLIRVTFAAVPARRSLLAAKITVVAAVMTAYGLVVAGTSFWITQAILSGRHAGISVSYPGAVRFVLVSALLAPVSALVGMGLGALIRHSATTMVTVVVLLLLVPNLLTDNHRWEADLNHALVLRAWQRLKDVGPEYLPPGTPGYHLATVAGSWTVYAVWPLVAVVVALTVVHRRDL</sequence>
<feature type="transmembrane region" description="Helical" evidence="1">
    <location>
        <begin position="86"/>
        <end position="108"/>
    </location>
</feature>
<feature type="transmembrane region" description="Helical" evidence="1">
    <location>
        <begin position="265"/>
        <end position="283"/>
    </location>
</feature>
<accession>A0ABV6UJT6</accession>
<feature type="transmembrane region" description="Helical" evidence="1">
    <location>
        <begin position="174"/>
        <end position="195"/>
    </location>
</feature>
<evidence type="ECO:0000313" key="3">
    <source>
        <dbReference type="Proteomes" id="UP001592528"/>
    </source>
</evidence>
<gene>
    <name evidence="2" type="ORF">ACEZDJ_10420</name>
</gene>
<name>A0ABV6UJT6_9ACTN</name>
<keyword evidence="3" id="KW-1185">Reference proteome</keyword>